<keyword evidence="1" id="KW-0175">Coiled coil</keyword>
<protein>
    <submittedName>
        <fullName evidence="3">Uncharacterized protein</fullName>
    </submittedName>
</protein>
<evidence type="ECO:0000256" key="2">
    <source>
        <dbReference type="SAM" id="MobiDB-lite"/>
    </source>
</evidence>
<name>I7MIA1_TETTS</name>
<accession>I7MIA1</accession>
<reference evidence="4" key="1">
    <citation type="journal article" date="2006" name="PLoS Biol.">
        <title>Macronuclear genome sequence of the ciliate Tetrahymena thermophila, a model eukaryote.</title>
        <authorList>
            <person name="Eisen J.A."/>
            <person name="Coyne R.S."/>
            <person name="Wu M."/>
            <person name="Wu D."/>
            <person name="Thiagarajan M."/>
            <person name="Wortman J.R."/>
            <person name="Badger J.H."/>
            <person name="Ren Q."/>
            <person name="Amedeo P."/>
            <person name="Jones K.M."/>
            <person name="Tallon L.J."/>
            <person name="Delcher A.L."/>
            <person name="Salzberg S.L."/>
            <person name="Silva J.C."/>
            <person name="Haas B.J."/>
            <person name="Majoros W.H."/>
            <person name="Farzad M."/>
            <person name="Carlton J.M."/>
            <person name="Smith R.K. Jr."/>
            <person name="Garg J."/>
            <person name="Pearlman R.E."/>
            <person name="Karrer K.M."/>
            <person name="Sun L."/>
            <person name="Manning G."/>
            <person name="Elde N.C."/>
            <person name="Turkewitz A.P."/>
            <person name="Asai D.J."/>
            <person name="Wilkes D.E."/>
            <person name="Wang Y."/>
            <person name="Cai H."/>
            <person name="Collins K."/>
            <person name="Stewart B.A."/>
            <person name="Lee S.R."/>
            <person name="Wilamowska K."/>
            <person name="Weinberg Z."/>
            <person name="Ruzzo W.L."/>
            <person name="Wloga D."/>
            <person name="Gaertig J."/>
            <person name="Frankel J."/>
            <person name="Tsao C.-C."/>
            <person name="Gorovsky M.A."/>
            <person name="Keeling P.J."/>
            <person name="Waller R.F."/>
            <person name="Patron N.J."/>
            <person name="Cherry J.M."/>
            <person name="Stover N.A."/>
            <person name="Krieger C.J."/>
            <person name="del Toro C."/>
            <person name="Ryder H.F."/>
            <person name="Williamson S.C."/>
            <person name="Barbeau R.A."/>
            <person name="Hamilton E.P."/>
            <person name="Orias E."/>
        </authorList>
    </citation>
    <scope>NUCLEOTIDE SEQUENCE [LARGE SCALE GENOMIC DNA]</scope>
    <source>
        <strain evidence="4">SB210</strain>
    </source>
</reference>
<gene>
    <name evidence="3" type="ORF">TTHERM_00146380</name>
</gene>
<feature type="coiled-coil region" evidence="1">
    <location>
        <begin position="258"/>
        <end position="285"/>
    </location>
</feature>
<dbReference type="GeneID" id="7840159"/>
<proteinExistence type="predicted"/>
<evidence type="ECO:0000313" key="4">
    <source>
        <dbReference type="Proteomes" id="UP000009168"/>
    </source>
</evidence>
<evidence type="ECO:0000313" key="3">
    <source>
        <dbReference type="EMBL" id="EAR91032.2"/>
    </source>
</evidence>
<sequence length="533" mass="62481">MADKESFNSATGLIYSQIKKINAQQNFGSHCPEALKKILNQNFQNEYLQQQQHVISEESKTKKRLNYDRMMEINEQENQKKEIIFTKFLDAVQNSKKYWDQNFYRAPFQVKTNGLSKCIDESSQWYQQKTKEVVQRDIYMKIVDKFSLIQKQQQFHEAPNQIYKIEEQVQQEIQDISNQDIISQNNQNNHSDKNDQKEEQKYYIMNNFQKNAQFLKPSLPNSRSSYLNTSKVKRQSTNSNDPSSTQPTQTSFNSQFFKKIYSNDYTQLQDEIGKLQKAENEKEAQNIIQSQKILTNKIVSRNMSSLFNIKKKSKNNFSQDKSATNLNNSEQSISVQGKNIQTLSQNYFQKINTEQQQVQDQNKTQTALISKFEFENDLFEGVTPDRCSPFLQPKMRQVMSQTMRSFSLDRNTNIKLIQRPQSAQIPYNNLKSQNLRPQSAQSISLLAQMSSFPSRSTKKLQIKKGLIKRAQSANPKIQQKNTNQDNLFSFTPIKYTNLRPDIMINNSQKDTQYGNFFAQNKRFSKNQYEKIIQ</sequence>
<feature type="region of interest" description="Disordered" evidence="2">
    <location>
        <begin position="219"/>
        <end position="252"/>
    </location>
</feature>
<dbReference type="KEGG" id="tet:TTHERM_00146380"/>
<dbReference type="AlphaFoldDB" id="I7MIA1"/>
<dbReference type="Proteomes" id="UP000009168">
    <property type="component" value="Unassembled WGS sequence"/>
</dbReference>
<evidence type="ECO:0000256" key="1">
    <source>
        <dbReference type="SAM" id="Coils"/>
    </source>
</evidence>
<dbReference type="RefSeq" id="XP_001011277.2">
    <property type="nucleotide sequence ID" value="XM_001011277.2"/>
</dbReference>
<dbReference type="InParanoid" id="I7MIA1"/>
<organism evidence="3 4">
    <name type="scientific">Tetrahymena thermophila (strain SB210)</name>
    <dbReference type="NCBI Taxonomy" id="312017"/>
    <lineage>
        <taxon>Eukaryota</taxon>
        <taxon>Sar</taxon>
        <taxon>Alveolata</taxon>
        <taxon>Ciliophora</taxon>
        <taxon>Intramacronucleata</taxon>
        <taxon>Oligohymenophorea</taxon>
        <taxon>Hymenostomatida</taxon>
        <taxon>Tetrahymenina</taxon>
        <taxon>Tetrahymenidae</taxon>
        <taxon>Tetrahymena</taxon>
    </lineage>
</organism>
<dbReference type="EMBL" id="GG662793">
    <property type="protein sequence ID" value="EAR91032.2"/>
    <property type="molecule type" value="Genomic_DNA"/>
</dbReference>
<keyword evidence="4" id="KW-1185">Reference proteome</keyword>